<evidence type="ECO:0000313" key="2">
    <source>
        <dbReference type="Proteomes" id="UP000237968"/>
    </source>
</evidence>
<dbReference type="Proteomes" id="UP000237968">
    <property type="component" value="Unassembled WGS sequence"/>
</dbReference>
<proteinExistence type="predicted"/>
<keyword evidence="2" id="KW-1185">Reference proteome</keyword>
<dbReference type="AlphaFoldDB" id="A0A2S9YAN5"/>
<name>A0A2S9YAN5_9BACT</name>
<organism evidence="1 2">
    <name type="scientific">Enhygromyxa salina</name>
    <dbReference type="NCBI Taxonomy" id="215803"/>
    <lineage>
        <taxon>Bacteria</taxon>
        <taxon>Pseudomonadati</taxon>
        <taxon>Myxococcota</taxon>
        <taxon>Polyangia</taxon>
        <taxon>Nannocystales</taxon>
        <taxon>Nannocystaceae</taxon>
        <taxon>Enhygromyxa</taxon>
    </lineage>
</organism>
<gene>
    <name evidence="1" type="ORF">ENSA5_26370</name>
</gene>
<comment type="caution">
    <text evidence="1">The sequence shown here is derived from an EMBL/GenBank/DDBJ whole genome shotgun (WGS) entry which is preliminary data.</text>
</comment>
<evidence type="ECO:0000313" key="1">
    <source>
        <dbReference type="EMBL" id="PRQ02178.1"/>
    </source>
</evidence>
<protein>
    <submittedName>
        <fullName evidence="1">Uncharacterized protein</fullName>
    </submittedName>
</protein>
<dbReference type="EMBL" id="PVNK01000127">
    <property type="protein sequence ID" value="PRQ02178.1"/>
    <property type="molecule type" value="Genomic_DNA"/>
</dbReference>
<sequence>MARNEHERAFAIVRLDDFQGQEVDLRNRVTVKRIVWSEEEAEREVERLNELHDDVRYFWQATRVDRRAPS</sequence>
<accession>A0A2S9YAN5</accession>
<reference evidence="1 2" key="1">
    <citation type="submission" date="2018-03" db="EMBL/GenBank/DDBJ databases">
        <title>Draft Genome Sequences of the Obligatory Marine Myxobacteria Enhygromyxa salina SWB005.</title>
        <authorList>
            <person name="Poehlein A."/>
            <person name="Moghaddam J.A."/>
            <person name="Harms H."/>
            <person name="Alanjari M."/>
            <person name="Koenig G.M."/>
            <person name="Daniel R."/>
            <person name="Schaeberle T.F."/>
        </authorList>
    </citation>
    <scope>NUCLEOTIDE SEQUENCE [LARGE SCALE GENOMIC DNA]</scope>
    <source>
        <strain evidence="1 2">SWB005</strain>
    </source>
</reference>
<dbReference type="RefSeq" id="WP_106392030.1">
    <property type="nucleotide sequence ID" value="NZ_PVNK01000127.1"/>
</dbReference>